<protein>
    <recommendedName>
        <fullName evidence="2">Alpha/beta hydrolase fold-3 domain-containing protein</fullName>
    </recommendedName>
</protein>
<reference evidence="3 4" key="1">
    <citation type="submission" date="2017-06" db="EMBL/GenBank/DDBJ databases">
        <title>Comparative genomic analysis of Ambrosia Fusariam Clade fungi.</title>
        <authorList>
            <person name="Stajich J.E."/>
            <person name="Carrillo J."/>
            <person name="Kijimoto T."/>
            <person name="Eskalen A."/>
            <person name="O'Donnell K."/>
            <person name="Kasson M."/>
        </authorList>
    </citation>
    <scope>NUCLEOTIDE SEQUENCE [LARGE SCALE GENOMIC DNA]</scope>
    <source>
        <strain evidence="3 4">NRRL62584</strain>
    </source>
</reference>
<gene>
    <name evidence="3" type="ORF">CEP54_012232</name>
</gene>
<dbReference type="InterPro" id="IPR050300">
    <property type="entry name" value="GDXG_lipolytic_enzyme"/>
</dbReference>
<evidence type="ECO:0000313" key="3">
    <source>
        <dbReference type="EMBL" id="RSL49826.1"/>
    </source>
</evidence>
<dbReference type="GO" id="GO:0016787">
    <property type="term" value="F:hydrolase activity"/>
    <property type="evidence" value="ECO:0007669"/>
    <property type="project" value="UniProtKB-KW"/>
</dbReference>
<dbReference type="PANTHER" id="PTHR48081:SF8">
    <property type="entry name" value="ALPHA_BETA HYDROLASE FOLD-3 DOMAIN-CONTAINING PROTEIN-RELATED"/>
    <property type="match status" value="1"/>
</dbReference>
<dbReference type="Gene3D" id="3.40.50.1820">
    <property type="entry name" value="alpha/beta hydrolase"/>
    <property type="match status" value="1"/>
</dbReference>
<accession>A0A428P9Z5</accession>
<keyword evidence="1" id="KW-0378">Hydrolase</keyword>
<keyword evidence="4" id="KW-1185">Reference proteome</keyword>
<organism evidence="3 4">
    <name type="scientific">Fusarium duplospermum</name>
    <dbReference type="NCBI Taxonomy" id="1325734"/>
    <lineage>
        <taxon>Eukaryota</taxon>
        <taxon>Fungi</taxon>
        <taxon>Dikarya</taxon>
        <taxon>Ascomycota</taxon>
        <taxon>Pezizomycotina</taxon>
        <taxon>Sordariomycetes</taxon>
        <taxon>Hypocreomycetidae</taxon>
        <taxon>Hypocreales</taxon>
        <taxon>Nectriaceae</taxon>
        <taxon>Fusarium</taxon>
        <taxon>Fusarium solani species complex</taxon>
    </lineage>
</organism>
<dbReference type="InterPro" id="IPR013094">
    <property type="entry name" value="AB_hydrolase_3"/>
</dbReference>
<dbReference type="EMBL" id="NKCI01000173">
    <property type="protein sequence ID" value="RSL49826.1"/>
    <property type="molecule type" value="Genomic_DNA"/>
</dbReference>
<dbReference type="OrthoDB" id="19653at2759"/>
<dbReference type="Proteomes" id="UP000288168">
    <property type="component" value="Unassembled WGS sequence"/>
</dbReference>
<name>A0A428P9Z5_9HYPO</name>
<sequence length="311" mass="34173">MAQIGFFRYLRLKLSVVFMRLITWWQQPKANLSLLTGLERKAIRIPSRDSGRFINGWLYSPSADGTPSLATKKPVVVNWHGSGFVLPSLGSDHDFCARVAKETGFVVLDADYRKGPEVPFPGAVHDVEDTLRWVESRHQEFDLERVAVSGFSAGANLALVASSYLKDSYPALKIQVTVAIYPPVDLSIDPEAKTVPLPIRPIPAAVARIFDACYIPDDLLRSDPRISPTFADPALFPEAVIILTCSGDTLAPEGNAMATKLQNGKRRVINQTLEGVGHAFDKGVREGTHEWEQRELAYSTSITELKAGLGS</sequence>
<dbReference type="Pfam" id="PF07859">
    <property type="entry name" value="Abhydrolase_3"/>
    <property type="match status" value="1"/>
</dbReference>
<dbReference type="AlphaFoldDB" id="A0A428P9Z5"/>
<evidence type="ECO:0000256" key="1">
    <source>
        <dbReference type="ARBA" id="ARBA00022801"/>
    </source>
</evidence>
<comment type="caution">
    <text evidence="3">The sequence shown here is derived from an EMBL/GenBank/DDBJ whole genome shotgun (WGS) entry which is preliminary data.</text>
</comment>
<dbReference type="SUPFAM" id="SSF53474">
    <property type="entry name" value="alpha/beta-Hydrolases"/>
    <property type="match status" value="1"/>
</dbReference>
<evidence type="ECO:0000259" key="2">
    <source>
        <dbReference type="Pfam" id="PF07859"/>
    </source>
</evidence>
<proteinExistence type="predicted"/>
<feature type="domain" description="Alpha/beta hydrolase fold-3" evidence="2">
    <location>
        <begin position="76"/>
        <end position="280"/>
    </location>
</feature>
<dbReference type="STRING" id="1325734.A0A428P9Z5"/>
<evidence type="ECO:0000313" key="4">
    <source>
        <dbReference type="Proteomes" id="UP000288168"/>
    </source>
</evidence>
<dbReference type="InterPro" id="IPR029058">
    <property type="entry name" value="AB_hydrolase_fold"/>
</dbReference>
<dbReference type="PANTHER" id="PTHR48081">
    <property type="entry name" value="AB HYDROLASE SUPERFAMILY PROTEIN C4A8.06C"/>
    <property type="match status" value="1"/>
</dbReference>